<accession>A0A8E2JJW5</accession>
<name>A0A8E2JJW5_9PEZI</name>
<evidence type="ECO:0000313" key="1">
    <source>
        <dbReference type="EMBL" id="OCK85142.1"/>
    </source>
</evidence>
<proteinExistence type="predicted"/>
<organism evidence="1 2">
    <name type="scientific">Lepidopterella palustris CBS 459.81</name>
    <dbReference type="NCBI Taxonomy" id="1314670"/>
    <lineage>
        <taxon>Eukaryota</taxon>
        <taxon>Fungi</taxon>
        <taxon>Dikarya</taxon>
        <taxon>Ascomycota</taxon>
        <taxon>Pezizomycotina</taxon>
        <taxon>Dothideomycetes</taxon>
        <taxon>Pleosporomycetidae</taxon>
        <taxon>Mytilinidiales</taxon>
        <taxon>Argynnaceae</taxon>
        <taxon>Lepidopterella</taxon>
    </lineage>
</organism>
<sequence>MSTPWRTSKRCPFALQLVAEGEIAWQSLAHQSLPLRGSLWAFLHFMINRASAYPTLLSHLRSNLDAKFLEIERFMSQDLRRLFADLYTTNETAAGSTQLYGADIKDGIRGVGRDLLEDSVSFNAGFHDCGRVWYRS</sequence>
<reference evidence="1 2" key="1">
    <citation type="journal article" date="2016" name="Nat. Commun.">
        <title>Ectomycorrhizal ecology is imprinted in the genome of the dominant symbiotic fungus Cenococcum geophilum.</title>
        <authorList>
            <consortium name="DOE Joint Genome Institute"/>
            <person name="Peter M."/>
            <person name="Kohler A."/>
            <person name="Ohm R.A."/>
            <person name="Kuo A."/>
            <person name="Krutzmann J."/>
            <person name="Morin E."/>
            <person name="Arend M."/>
            <person name="Barry K.W."/>
            <person name="Binder M."/>
            <person name="Choi C."/>
            <person name="Clum A."/>
            <person name="Copeland A."/>
            <person name="Grisel N."/>
            <person name="Haridas S."/>
            <person name="Kipfer T."/>
            <person name="LaButti K."/>
            <person name="Lindquist E."/>
            <person name="Lipzen A."/>
            <person name="Maire R."/>
            <person name="Meier B."/>
            <person name="Mihaltcheva S."/>
            <person name="Molinier V."/>
            <person name="Murat C."/>
            <person name="Poggeler S."/>
            <person name="Quandt C.A."/>
            <person name="Sperisen C."/>
            <person name="Tritt A."/>
            <person name="Tisserant E."/>
            <person name="Crous P.W."/>
            <person name="Henrissat B."/>
            <person name="Nehls U."/>
            <person name="Egli S."/>
            <person name="Spatafora J.W."/>
            <person name="Grigoriev I.V."/>
            <person name="Martin F.M."/>
        </authorList>
    </citation>
    <scope>NUCLEOTIDE SEQUENCE [LARGE SCALE GENOMIC DNA]</scope>
    <source>
        <strain evidence="1 2">CBS 459.81</strain>
    </source>
</reference>
<evidence type="ECO:0000313" key="2">
    <source>
        <dbReference type="Proteomes" id="UP000250266"/>
    </source>
</evidence>
<keyword evidence="2" id="KW-1185">Reference proteome</keyword>
<protein>
    <submittedName>
        <fullName evidence="1">Uncharacterized protein</fullName>
    </submittedName>
</protein>
<gene>
    <name evidence="1" type="ORF">K432DRAFT_377983</name>
</gene>
<dbReference type="EMBL" id="KV744824">
    <property type="protein sequence ID" value="OCK85142.1"/>
    <property type="molecule type" value="Genomic_DNA"/>
</dbReference>
<dbReference type="AlphaFoldDB" id="A0A8E2JJW5"/>
<dbReference type="Proteomes" id="UP000250266">
    <property type="component" value="Unassembled WGS sequence"/>
</dbReference>